<reference evidence="3" key="1">
    <citation type="journal article" date="2019" name="Int. J. Syst. Evol. Microbiol.">
        <title>The Global Catalogue of Microorganisms (GCM) 10K type strain sequencing project: providing services to taxonomists for standard genome sequencing and annotation.</title>
        <authorList>
            <consortium name="The Broad Institute Genomics Platform"/>
            <consortium name="The Broad Institute Genome Sequencing Center for Infectious Disease"/>
            <person name="Wu L."/>
            <person name="Ma J."/>
        </authorList>
    </citation>
    <scope>NUCLEOTIDE SEQUENCE [LARGE SCALE GENOMIC DNA]</scope>
    <source>
        <strain evidence="3">NBRC 102146</strain>
    </source>
</reference>
<feature type="domain" description="Sugar 3,4-ketoisomerase QdtA cupin" evidence="1">
    <location>
        <begin position="2"/>
        <end position="113"/>
    </location>
</feature>
<dbReference type="GO" id="GO:0016853">
    <property type="term" value="F:isomerase activity"/>
    <property type="evidence" value="ECO:0007669"/>
    <property type="project" value="UniProtKB-KW"/>
</dbReference>
<gene>
    <name evidence="2" type="ORF">GCM10007925_06780</name>
</gene>
<evidence type="ECO:0000259" key="1">
    <source>
        <dbReference type="Pfam" id="PF05523"/>
    </source>
</evidence>
<protein>
    <submittedName>
        <fullName evidence="2">dTDP-6-deoxy-3,4-keto-hexulose isomerase</fullName>
    </submittedName>
</protein>
<dbReference type="Gene3D" id="2.60.120.10">
    <property type="entry name" value="Jelly Rolls"/>
    <property type="match status" value="1"/>
</dbReference>
<comment type="caution">
    <text evidence="2">The sequence shown here is derived from an EMBL/GenBank/DDBJ whole genome shotgun (WGS) entry which is preliminary data.</text>
</comment>
<dbReference type="CDD" id="cd20292">
    <property type="entry name" value="cupin_QdtA-like"/>
    <property type="match status" value="1"/>
</dbReference>
<keyword evidence="3" id="KW-1185">Reference proteome</keyword>
<dbReference type="SUPFAM" id="SSF51182">
    <property type="entry name" value="RmlC-like cupins"/>
    <property type="match status" value="1"/>
</dbReference>
<name>A0ABQ5Z4N7_9SPHN</name>
<dbReference type="Pfam" id="PF05523">
    <property type="entry name" value="FdtA"/>
    <property type="match status" value="1"/>
</dbReference>
<evidence type="ECO:0000313" key="3">
    <source>
        <dbReference type="Proteomes" id="UP001156703"/>
    </source>
</evidence>
<evidence type="ECO:0000313" key="2">
    <source>
        <dbReference type="EMBL" id="GLR46967.1"/>
    </source>
</evidence>
<organism evidence="2 3">
    <name type="scientific">Sphingomonas astaxanthinifaciens DSM 22298</name>
    <dbReference type="NCBI Taxonomy" id="1123267"/>
    <lineage>
        <taxon>Bacteria</taxon>
        <taxon>Pseudomonadati</taxon>
        <taxon>Pseudomonadota</taxon>
        <taxon>Alphaproteobacteria</taxon>
        <taxon>Sphingomonadales</taxon>
        <taxon>Sphingomonadaceae</taxon>
        <taxon>Sphingomonas</taxon>
    </lineage>
</organism>
<dbReference type="EMBL" id="BSOO01000004">
    <property type="protein sequence ID" value="GLR46967.1"/>
    <property type="molecule type" value="Genomic_DNA"/>
</dbReference>
<keyword evidence="2" id="KW-0413">Isomerase</keyword>
<sequence>MLIPVEVGQAVPFDIKRVYTVFDTKPGVRRGFHAHHRLQQVAIAVAGSCRMVLDDGKARTTVILDRPDLALTLPPMVWHEMEDFSDNCVLLVLADDVYDENDYIRDYDAFLELSRARA</sequence>
<dbReference type="InterPro" id="IPR008894">
    <property type="entry name" value="QdtA_cupin_dom"/>
</dbReference>
<accession>A0ABQ5Z4N7</accession>
<proteinExistence type="predicted"/>
<dbReference type="Proteomes" id="UP001156703">
    <property type="component" value="Unassembled WGS sequence"/>
</dbReference>
<dbReference type="InterPro" id="IPR011051">
    <property type="entry name" value="RmlC_Cupin_sf"/>
</dbReference>
<dbReference type="InterPro" id="IPR014710">
    <property type="entry name" value="RmlC-like_jellyroll"/>
</dbReference>